<evidence type="ECO:0000313" key="1">
    <source>
        <dbReference type="EMBL" id="RKR83225.1"/>
    </source>
</evidence>
<dbReference type="Proteomes" id="UP000268007">
    <property type="component" value="Unassembled WGS sequence"/>
</dbReference>
<gene>
    <name evidence="1" type="ORF">BDD43_3428</name>
</gene>
<dbReference type="AlphaFoldDB" id="A0A495J2L9"/>
<accession>A0A495J2L9</accession>
<evidence type="ECO:0000313" key="2">
    <source>
        <dbReference type="Proteomes" id="UP000268007"/>
    </source>
</evidence>
<name>A0A495J2L9_9SPHI</name>
<dbReference type="RefSeq" id="WP_121198744.1">
    <property type="nucleotide sequence ID" value="NZ_RBKU01000001.1"/>
</dbReference>
<sequence length="78" mass="9289">MNKRLHKKQVNHYLRVLAVQEIYYANDGRTNKWIYENAVKPRFITISRSTYFKYLAINAKGKLKELENEKNQAKTNQG</sequence>
<keyword evidence="2" id="KW-1185">Reference proteome</keyword>
<protein>
    <submittedName>
        <fullName evidence="1">Uncharacterized protein</fullName>
    </submittedName>
</protein>
<comment type="caution">
    <text evidence="1">The sequence shown here is derived from an EMBL/GenBank/DDBJ whole genome shotgun (WGS) entry which is preliminary data.</text>
</comment>
<proteinExistence type="predicted"/>
<reference evidence="1 2" key="1">
    <citation type="submission" date="2018-10" db="EMBL/GenBank/DDBJ databases">
        <title>Genomic Encyclopedia of Archaeal and Bacterial Type Strains, Phase II (KMG-II): from individual species to whole genera.</title>
        <authorList>
            <person name="Goeker M."/>
        </authorList>
    </citation>
    <scope>NUCLEOTIDE SEQUENCE [LARGE SCALE GENOMIC DNA]</scope>
    <source>
        <strain evidence="1 2">DSM 18602</strain>
    </source>
</reference>
<organism evidence="1 2">
    <name type="scientific">Mucilaginibacter gracilis</name>
    <dbReference type="NCBI Taxonomy" id="423350"/>
    <lineage>
        <taxon>Bacteria</taxon>
        <taxon>Pseudomonadati</taxon>
        <taxon>Bacteroidota</taxon>
        <taxon>Sphingobacteriia</taxon>
        <taxon>Sphingobacteriales</taxon>
        <taxon>Sphingobacteriaceae</taxon>
        <taxon>Mucilaginibacter</taxon>
    </lineage>
</organism>
<dbReference type="EMBL" id="RBKU01000001">
    <property type="protein sequence ID" value="RKR83225.1"/>
    <property type="molecule type" value="Genomic_DNA"/>
</dbReference>